<evidence type="ECO:0000313" key="2">
    <source>
        <dbReference type="Proteomes" id="UP000031978"/>
    </source>
</evidence>
<gene>
    <name evidence="1" type="ORF">B4127_0248</name>
</gene>
<protein>
    <submittedName>
        <fullName evidence="1">Uncharacterized protein</fullName>
    </submittedName>
</protein>
<reference evidence="1 2" key="1">
    <citation type="submission" date="2014-12" db="EMBL/GenBank/DDBJ databases">
        <title>Draft Genome Sequences of Five Spore-Forming Food Isolates of Bacillus pumilus.</title>
        <authorList>
            <person name="de Jong A."/>
            <person name="van Heel A.J."/>
            <person name="Montalban-Lopez M."/>
            <person name="Krawczyk A.O."/>
            <person name="Berendsen E.M."/>
            <person name="Wells-Bennik M."/>
            <person name="Kuipers O.P."/>
        </authorList>
    </citation>
    <scope>NUCLEOTIDE SEQUENCE [LARGE SCALE GENOMIC DNA]</scope>
    <source>
        <strain evidence="1 2">B4127</strain>
    </source>
</reference>
<accession>A0AB34QZQ0</accession>
<comment type="caution">
    <text evidence="1">The sequence shown here is derived from an EMBL/GenBank/DDBJ whole genome shotgun (WGS) entry which is preliminary data.</text>
</comment>
<evidence type="ECO:0000313" key="1">
    <source>
        <dbReference type="EMBL" id="KIL25264.1"/>
    </source>
</evidence>
<organism evidence="1 2">
    <name type="scientific">Bacillus pumilus</name>
    <name type="common">Bacillus mesentericus</name>
    <dbReference type="NCBI Taxonomy" id="1408"/>
    <lineage>
        <taxon>Bacteria</taxon>
        <taxon>Bacillati</taxon>
        <taxon>Bacillota</taxon>
        <taxon>Bacilli</taxon>
        <taxon>Bacillales</taxon>
        <taxon>Bacillaceae</taxon>
        <taxon>Bacillus</taxon>
    </lineage>
</organism>
<dbReference type="Proteomes" id="UP000031978">
    <property type="component" value="Unassembled WGS sequence"/>
</dbReference>
<dbReference type="AlphaFoldDB" id="A0AB34QZQ0"/>
<proteinExistence type="predicted"/>
<sequence>MTIHRDGMVTFQLFSILDIVYNNGNCLDNDRQTDFYL</sequence>
<dbReference type="EMBL" id="JXCL01000004">
    <property type="protein sequence ID" value="KIL25264.1"/>
    <property type="molecule type" value="Genomic_DNA"/>
</dbReference>
<name>A0AB34QZQ0_BACPU</name>